<dbReference type="SUPFAM" id="SSF48239">
    <property type="entry name" value="Terpenoid cyclases/Protein prenyltransferases"/>
    <property type="match status" value="1"/>
</dbReference>
<proteinExistence type="predicted"/>
<evidence type="ECO:0000256" key="2">
    <source>
        <dbReference type="ARBA" id="ARBA00022723"/>
    </source>
</evidence>
<keyword evidence="5" id="KW-1185">Reference proteome</keyword>
<organism evidence="4 5">
    <name type="scientific">Senna tora</name>
    <dbReference type="NCBI Taxonomy" id="362788"/>
    <lineage>
        <taxon>Eukaryota</taxon>
        <taxon>Viridiplantae</taxon>
        <taxon>Streptophyta</taxon>
        <taxon>Embryophyta</taxon>
        <taxon>Tracheophyta</taxon>
        <taxon>Spermatophyta</taxon>
        <taxon>Magnoliopsida</taxon>
        <taxon>eudicotyledons</taxon>
        <taxon>Gunneridae</taxon>
        <taxon>Pentapetalae</taxon>
        <taxon>rosids</taxon>
        <taxon>fabids</taxon>
        <taxon>Fabales</taxon>
        <taxon>Fabaceae</taxon>
        <taxon>Caesalpinioideae</taxon>
        <taxon>Cassia clade</taxon>
        <taxon>Senna</taxon>
    </lineage>
</organism>
<dbReference type="InterPro" id="IPR036965">
    <property type="entry name" value="Terpene_synth_N_sf"/>
</dbReference>
<evidence type="ECO:0000259" key="3">
    <source>
        <dbReference type="Pfam" id="PF03936"/>
    </source>
</evidence>
<gene>
    <name evidence="4" type="ORF">G2W53_023088</name>
</gene>
<dbReference type="AlphaFoldDB" id="A0A834WPY0"/>
<dbReference type="InterPro" id="IPR050148">
    <property type="entry name" value="Terpene_synthase-like"/>
</dbReference>
<dbReference type="PANTHER" id="PTHR31225">
    <property type="entry name" value="OS04G0344100 PROTEIN-RELATED"/>
    <property type="match status" value="1"/>
</dbReference>
<accession>A0A834WPY0</accession>
<dbReference type="Gene3D" id="1.50.10.130">
    <property type="entry name" value="Terpene synthase, N-terminal domain"/>
    <property type="match status" value="1"/>
</dbReference>
<dbReference type="OrthoDB" id="1936865at2759"/>
<keyword evidence="2" id="KW-0479">Metal-binding</keyword>
<feature type="domain" description="Terpene synthase metal-binding" evidence="3">
    <location>
        <begin position="126"/>
        <end position="170"/>
    </location>
</feature>
<protein>
    <submittedName>
        <fullName evidence="4">Alpha-farnesene synthase-like</fullName>
    </submittedName>
</protein>
<comment type="caution">
    <text evidence="4">The sequence shown here is derived from an EMBL/GenBank/DDBJ whole genome shotgun (WGS) entry which is preliminary data.</text>
</comment>
<dbReference type="Gene3D" id="1.10.600.10">
    <property type="entry name" value="Farnesyl Diphosphate Synthase"/>
    <property type="match status" value="1"/>
</dbReference>
<reference evidence="4" key="1">
    <citation type="submission" date="2020-09" db="EMBL/GenBank/DDBJ databases">
        <title>Genome-Enabled Discovery of Anthraquinone Biosynthesis in Senna tora.</title>
        <authorList>
            <person name="Kang S.-H."/>
            <person name="Pandey R.P."/>
            <person name="Lee C.-M."/>
            <person name="Sim J.-S."/>
            <person name="Jeong J.-T."/>
            <person name="Choi B.-S."/>
            <person name="Jung M."/>
            <person name="Ginzburg D."/>
            <person name="Zhao K."/>
            <person name="Won S.Y."/>
            <person name="Oh T.-J."/>
            <person name="Yu Y."/>
            <person name="Kim N.-H."/>
            <person name="Lee O.R."/>
            <person name="Lee T.-H."/>
            <person name="Bashyal P."/>
            <person name="Kim T.-S."/>
            <person name="Lee W.-H."/>
            <person name="Kawkins C."/>
            <person name="Kim C.-K."/>
            <person name="Kim J.S."/>
            <person name="Ahn B.O."/>
            <person name="Rhee S.Y."/>
            <person name="Sohng J.K."/>
        </authorList>
    </citation>
    <scope>NUCLEOTIDE SEQUENCE</scope>
    <source>
        <tissue evidence="4">Leaf</tissue>
    </source>
</reference>
<dbReference type="Proteomes" id="UP000634136">
    <property type="component" value="Unassembled WGS sequence"/>
</dbReference>
<name>A0A834WPY0_9FABA</name>
<evidence type="ECO:0000256" key="1">
    <source>
        <dbReference type="ARBA" id="ARBA00001946"/>
    </source>
</evidence>
<sequence length="306" mass="35598">MVKKASSCGGGDVKETIEIFEASHLALEGEDMLDDARTLAINFLKDASKKLHNNNNNNSQVFEQVVHVLDLPSHWRVEWFDVKWHINEHEKRNHFNPTLLQLAKLNFNIIQAQLQEELKELSRWWKNLGLEEELNFARSRLVESFMCAAGVCCEAKFKSLRKWLTKVINFVWDVKEVEDLPEYMRVCFEALNSVTIETAQEIAGENQHIDTIIPYIKKAWGEFCEALFVEAKWYKEGYTPCLQQYLKNASISSSGPLILLHIYFATLYQPGHQIHTFLHNNHHLFYNISLIIRLCNDLGTTLVRNY</sequence>
<dbReference type="GO" id="GO:0000287">
    <property type="term" value="F:magnesium ion binding"/>
    <property type="evidence" value="ECO:0007669"/>
    <property type="project" value="InterPro"/>
</dbReference>
<dbReference type="SUPFAM" id="SSF48576">
    <property type="entry name" value="Terpenoid synthases"/>
    <property type="match status" value="1"/>
</dbReference>
<comment type="cofactor">
    <cofactor evidence="1">
        <name>Mg(2+)</name>
        <dbReference type="ChEBI" id="CHEBI:18420"/>
    </cofactor>
</comment>
<evidence type="ECO:0000313" key="4">
    <source>
        <dbReference type="EMBL" id="KAF7824944.1"/>
    </source>
</evidence>
<dbReference type="GO" id="GO:0010333">
    <property type="term" value="F:terpene synthase activity"/>
    <property type="evidence" value="ECO:0007669"/>
    <property type="project" value="InterPro"/>
</dbReference>
<evidence type="ECO:0000313" key="5">
    <source>
        <dbReference type="Proteomes" id="UP000634136"/>
    </source>
</evidence>
<dbReference type="InterPro" id="IPR008949">
    <property type="entry name" value="Isoprenoid_synthase_dom_sf"/>
</dbReference>
<dbReference type="EMBL" id="JAAIUW010000007">
    <property type="protein sequence ID" value="KAF7824944.1"/>
    <property type="molecule type" value="Genomic_DNA"/>
</dbReference>
<feature type="domain" description="Terpene synthase metal-binding" evidence="3">
    <location>
        <begin position="172"/>
        <end position="301"/>
    </location>
</feature>
<dbReference type="Pfam" id="PF03936">
    <property type="entry name" value="Terpene_synth_C"/>
    <property type="match status" value="2"/>
</dbReference>
<dbReference type="GO" id="GO:0016114">
    <property type="term" value="P:terpenoid biosynthetic process"/>
    <property type="evidence" value="ECO:0007669"/>
    <property type="project" value="InterPro"/>
</dbReference>
<dbReference type="InterPro" id="IPR005630">
    <property type="entry name" value="Terpene_synthase_metal-bd"/>
</dbReference>
<dbReference type="PANTHER" id="PTHR31225:SF94">
    <property type="entry name" value="ALPHA-FARNESENE SYNTHASE"/>
    <property type="match status" value="1"/>
</dbReference>
<dbReference type="InterPro" id="IPR008930">
    <property type="entry name" value="Terpenoid_cyclase/PrenylTrfase"/>
</dbReference>